<dbReference type="GO" id="GO:0006425">
    <property type="term" value="P:glutaminyl-tRNA aminoacylation"/>
    <property type="evidence" value="ECO:0007669"/>
    <property type="project" value="InterPro"/>
</dbReference>
<dbReference type="InterPro" id="IPR001412">
    <property type="entry name" value="aa-tRNA-synth_I_CS"/>
</dbReference>
<evidence type="ECO:0000256" key="2">
    <source>
        <dbReference type="ARBA" id="ARBA00012836"/>
    </source>
</evidence>
<feature type="domain" description="Glutamyl/glutaminyl-tRNA synthetase class Ib catalytic" evidence="12">
    <location>
        <begin position="283"/>
        <end position="585"/>
    </location>
</feature>
<evidence type="ECO:0000256" key="10">
    <source>
        <dbReference type="RuleBase" id="RU363037"/>
    </source>
</evidence>
<comment type="caution">
    <text evidence="17">The sequence shown here is derived from an EMBL/GenBank/DDBJ whole genome shotgun (WGS) entry which is preliminary data.</text>
</comment>
<dbReference type="PANTHER" id="PTHR43097:SF4">
    <property type="entry name" value="GLUTAMINE--TRNA LIGASE"/>
    <property type="match status" value="1"/>
</dbReference>
<keyword evidence="7 10" id="KW-0030">Aminoacyl-tRNA synthetase</keyword>
<dbReference type="Pfam" id="PF00749">
    <property type="entry name" value="tRNA-synt_1c"/>
    <property type="match status" value="1"/>
</dbReference>
<dbReference type="Gene3D" id="1.10.10.2420">
    <property type="match status" value="1"/>
</dbReference>
<protein>
    <recommendedName>
        <fullName evidence="2">glutamine--tRNA ligase</fullName>
        <ecNumber evidence="2">6.1.1.18</ecNumber>
    </recommendedName>
    <alternativeName>
        <fullName evidence="8">Glutaminyl-tRNA synthetase</fullName>
    </alternativeName>
</protein>
<dbReference type="InterPro" id="IPR014729">
    <property type="entry name" value="Rossmann-like_a/b/a_fold"/>
</dbReference>
<dbReference type="AlphaFoldDB" id="A0AAV8UN97"/>
<dbReference type="InterPro" id="IPR000924">
    <property type="entry name" value="Glu/Gln-tRNA-synth"/>
</dbReference>
<keyword evidence="18" id="KW-1185">Reference proteome</keyword>
<evidence type="ECO:0000259" key="12">
    <source>
        <dbReference type="Pfam" id="PF00749"/>
    </source>
</evidence>
<organism evidence="17 18">
    <name type="scientific">Rhodosorus marinus</name>
    <dbReference type="NCBI Taxonomy" id="101924"/>
    <lineage>
        <taxon>Eukaryota</taxon>
        <taxon>Rhodophyta</taxon>
        <taxon>Stylonematophyceae</taxon>
        <taxon>Stylonematales</taxon>
        <taxon>Stylonemataceae</taxon>
        <taxon>Rhodosorus</taxon>
    </lineage>
</organism>
<dbReference type="FunFam" id="3.40.50.620:FF:000037">
    <property type="entry name" value="Glutamine--tRNA ligase cytoplasmic"/>
    <property type="match status" value="1"/>
</dbReference>
<dbReference type="Pfam" id="PF04557">
    <property type="entry name" value="tRNA_synt_1c_R2"/>
    <property type="match status" value="1"/>
</dbReference>
<dbReference type="InterPro" id="IPR050132">
    <property type="entry name" value="Gln/Glu-tRNA_Ligase"/>
</dbReference>
<dbReference type="InterPro" id="IPR004514">
    <property type="entry name" value="Gln-tRNA-synth"/>
</dbReference>
<evidence type="ECO:0000313" key="17">
    <source>
        <dbReference type="EMBL" id="KAJ8902543.1"/>
    </source>
</evidence>
<feature type="compositionally biased region" description="Basic residues" evidence="11">
    <location>
        <begin position="219"/>
        <end position="233"/>
    </location>
</feature>
<dbReference type="InterPro" id="IPR020056">
    <property type="entry name" value="Rbsml_bL25/Gln-tRNA_synth_N"/>
</dbReference>
<dbReference type="PANTHER" id="PTHR43097">
    <property type="entry name" value="GLUTAMINE-TRNA LIGASE"/>
    <property type="match status" value="1"/>
</dbReference>
<dbReference type="InterPro" id="IPR020059">
    <property type="entry name" value="Glu/Gln-tRNA-synth_Ib_codon-bd"/>
</dbReference>
<evidence type="ECO:0000256" key="3">
    <source>
        <dbReference type="ARBA" id="ARBA00022598"/>
    </source>
</evidence>
<gene>
    <name evidence="17" type="ORF">NDN08_006946</name>
</gene>
<dbReference type="NCBIfam" id="TIGR00440">
    <property type="entry name" value="glnS"/>
    <property type="match status" value="1"/>
</dbReference>
<proteinExistence type="inferred from homology"/>
<evidence type="ECO:0000256" key="9">
    <source>
        <dbReference type="ARBA" id="ARBA00048270"/>
    </source>
</evidence>
<evidence type="ECO:0000256" key="6">
    <source>
        <dbReference type="ARBA" id="ARBA00022917"/>
    </source>
</evidence>
<dbReference type="SUPFAM" id="SSF50715">
    <property type="entry name" value="Ribosomal protein L25-like"/>
    <property type="match status" value="1"/>
</dbReference>
<dbReference type="EMBL" id="JAMWBK010000009">
    <property type="protein sequence ID" value="KAJ8902543.1"/>
    <property type="molecule type" value="Genomic_DNA"/>
</dbReference>
<dbReference type="PRINTS" id="PR00987">
    <property type="entry name" value="TRNASYNTHGLU"/>
</dbReference>
<dbReference type="PROSITE" id="PS00178">
    <property type="entry name" value="AA_TRNA_LIGASE_I"/>
    <property type="match status" value="1"/>
</dbReference>
<dbReference type="EC" id="6.1.1.18" evidence="2"/>
<dbReference type="InterPro" id="IPR007639">
    <property type="entry name" value="Gln-tRNA-synth_Ib_RNA-bd_N"/>
</dbReference>
<dbReference type="InterPro" id="IPR049437">
    <property type="entry name" value="tRNA-synt_1c_C2"/>
</dbReference>
<evidence type="ECO:0000256" key="4">
    <source>
        <dbReference type="ARBA" id="ARBA00022741"/>
    </source>
</evidence>
<feature type="domain" description="Glutaminyl-tRNA synthetase class Ib non-specific RNA-binding" evidence="14">
    <location>
        <begin position="199"/>
        <end position="242"/>
    </location>
</feature>
<comment type="catalytic activity">
    <reaction evidence="9">
        <text>tRNA(Gln) + L-glutamine + ATP = L-glutaminyl-tRNA(Gln) + AMP + diphosphate</text>
        <dbReference type="Rhea" id="RHEA:20121"/>
        <dbReference type="Rhea" id="RHEA-COMP:9662"/>
        <dbReference type="Rhea" id="RHEA-COMP:9681"/>
        <dbReference type="ChEBI" id="CHEBI:30616"/>
        <dbReference type="ChEBI" id="CHEBI:33019"/>
        <dbReference type="ChEBI" id="CHEBI:58359"/>
        <dbReference type="ChEBI" id="CHEBI:78442"/>
        <dbReference type="ChEBI" id="CHEBI:78521"/>
        <dbReference type="ChEBI" id="CHEBI:456215"/>
        <dbReference type="EC" id="6.1.1.18"/>
    </reaction>
</comment>
<dbReference type="CDD" id="cd00807">
    <property type="entry name" value="GlnRS_core"/>
    <property type="match status" value="1"/>
</dbReference>
<dbReference type="InterPro" id="IPR011035">
    <property type="entry name" value="Ribosomal_bL25/Gln-tRNA_synth"/>
</dbReference>
<keyword evidence="4 10" id="KW-0547">Nucleotide-binding</keyword>
<dbReference type="InterPro" id="IPR020058">
    <property type="entry name" value="Glu/Gln-tRNA-synth_Ib_cat-dom"/>
</dbReference>
<feature type="domain" description="Glutamyl/glutaminyl-tRNA synthetase class Ib anti-codon binding" evidence="13">
    <location>
        <begin position="591"/>
        <end position="685"/>
    </location>
</feature>
<evidence type="ECO:0000256" key="8">
    <source>
        <dbReference type="ARBA" id="ARBA00030466"/>
    </source>
</evidence>
<feature type="domain" description="Glutaminyl-tRNA synthetase class Ib non-specific RNA-binding" evidence="15">
    <location>
        <begin position="27"/>
        <end position="192"/>
    </location>
</feature>
<dbReference type="Gene3D" id="2.40.240.10">
    <property type="entry name" value="Ribosomal Protein L25, Chain P"/>
    <property type="match status" value="2"/>
</dbReference>
<dbReference type="Proteomes" id="UP001157974">
    <property type="component" value="Unassembled WGS sequence"/>
</dbReference>
<keyword evidence="5 10" id="KW-0067">ATP-binding</keyword>
<dbReference type="GO" id="GO:0005524">
    <property type="term" value="F:ATP binding"/>
    <property type="evidence" value="ECO:0007669"/>
    <property type="project" value="UniProtKB-KW"/>
</dbReference>
<sequence>MDEEEERKVIDITQLLLLWMVGVLVGYGVDPKAAKVASSSEKKFEATVSGLKEAGFTGSDEAKAALVYSIVTKLPGSVPPAQRNYLYHAVGDGRIASNGQLDAAMDFVGKLKEASQSLKTNANMQVKEVYQEIDDEAFNKYCGVGMTVTDEEIDMIVDGILRSRISEIEERRYQFKTGPLLQEAREQMRFVDGKIFLQKFEEQMAEILGPKTEADLKPPKKVKQKKEKAKAAKKAAENSKETGPATEADPLDSIPSVLEARELDSAKNSPELVEKQKVGSGGKIVCRFPPEPNGYLHIGHAKAMFLDFGYAKKNGGDCILRFDDTNPEAENVEYINAIIEMVEWLGHKPAKITFSSDYFQELYELGRECIRRNKAYVCHQTQEEASSYREEKKDSPWRDRPIEESLSLFEDMKKGKFGEGEATLRLKIDMTSANPVMRDPVAYRIKFSSHPRTGNQWCIYPSYDFTHCLVDSLEWVTHSLCTLEFEVRRDSYYWLLEALDMYRPFVWEFSRLTLENTVVSKRKLIPLVKGGHVRGWDDPRLPTLVALRRRGFPPKAVNRFCASIGVSRADSVVGMHTVEWAVRSELDSTVTRAKAVLKPLKVTITNFEEEHTEVLQIPNHPQKESMGKHEQVLCKHVYVDETDFRMEDEKGYYGLAPGKTAMLRHAYPITVKEVLTDDEGIPEELLVVADTAKSTKPKGVLHWVSAAPFSAPAEIRLYDRLFKSAEVSDGTWLEDLNPESEKIVSSALVEKFVAEANVGDRFQFERVGFFVCDKDSTDEKKVFNLTVTLRDSYGGEKKA</sequence>
<evidence type="ECO:0000259" key="15">
    <source>
        <dbReference type="Pfam" id="PF04558"/>
    </source>
</evidence>
<accession>A0AAV8UN97</accession>
<feature type="domain" description="tRNA synthetases class I (E and Q) anti-codon binding" evidence="16">
    <location>
        <begin position="700"/>
        <end position="773"/>
    </location>
</feature>
<dbReference type="SUPFAM" id="SSF52374">
    <property type="entry name" value="Nucleotidylyl transferase"/>
    <property type="match status" value="1"/>
</dbReference>
<dbReference type="GO" id="GO:0004819">
    <property type="term" value="F:glutamine-tRNA ligase activity"/>
    <property type="evidence" value="ECO:0007669"/>
    <property type="project" value="UniProtKB-EC"/>
</dbReference>
<evidence type="ECO:0000259" key="13">
    <source>
        <dbReference type="Pfam" id="PF03950"/>
    </source>
</evidence>
<dbReference type="Pfam" id="PF04558">
    <property type="entry name" value="tRNA_synt_1c_R1"/>
    <property type="match status" value="1"/>
</dbReference>
<evidence type="ECO:0000256" key="5">
    <source>
        <dbReference type="ARBA" id="ARBA00022840"/>
    </source>
</evidence>
<dbReference type="Pfam" id="PF20974">
    <property type="entry name" value="tRNA-synt_1c_C2"/>
    <property type="match status" value="1"/>
</dbReference>
<dbReference type="Gene3D" id="3.40.50.620">
    <property type="entry name" value="HUPs"/>
    <property type="match status" value="1"/>
</dbReference>
<keyword evidence="6 10" id="KW-0648">Protein biosynthesis</keyword>
<comment type="similarity">
    <text evidence="1 10">Belongs to the class-I aminoacyl-tRNA synthetase family.</text>
</comment>
<evidence type="ECO:0000256" key="11">
    <source>
        <dbReference type="SAM" id="MobiDB-lite"/>
    </source>
</evidence>
<evidence type="ECO:0000313" key="18">
    <source>
        <dbReference type="Proteomes" id="UP001157974"/>
    </source>
</evidence>
<feature type="region of interest" description="Disordered" evidence="11">
    <location>
        <begin position="210"/>
        <end position="254"/>
    </location>
</feature>
<keyword evidence="3 10" id="KW-0436">Ligase</keyword>
<evidence type="ECO:0000256" key="1">
    <source>
        <dbReference type="ARBA" id="ARBA00005594"/>
    </source>
</evidence>
<evidence type="ECO:0000256" key="7">
    <source>
        <dbReference type="ARBA" id="ARBA00023146"/>
    </source>
</evidence>
<dbReference type="Gene3D" id="1.10.8.1290">
    <property type="entry name" value="Glutaminyl-tRNA synthetase, non-specific RNA binding region part 1, domain 1"/>
    <property type="match status" value="1"/>
</dbReference>
<evidence type="ECO:0000259" key="14">
    <source>
        <dbReference type="Pfam" id="PF04557"/>
    </source>
</evidence>
<evidence type="ECO:0000259" key="16">
    <source>
        <dbReference type="Pfam" id="PF20974"/>
    </source>
</evidence>
<dbReference type="FunFam" id="2.40.240.10:FF:000007">
    <property type="entry name" value="Glutamine--tRNA ligase"/>
    <property type="match status" value="1"/>
</dbReference>
<name>A0AAV8UN97_9RHOD</name>
<dbReference type="InterPro" id="IPR042559">
    <property type="entry name" value="Gln-tRNA-synth_Ib_RNA-bd_N_2"/>
</dbReference>
<dbReference type="InterPro" id="IPR007638">
    <property type="entry name" value="Gln-tRNA-synth_Ib_RNA-bd_2"/>
</dbReference>
<dbReference type="GO" id="GO:0005829">
    <property type="term" value="C:cytosol"/>
    <property type="evidence" value="ECO:0007669"/>
    <property type="project" value="TreeGrafter"/>
</dbReference>
<dbReference type="FunFam" id="1.10.10.2420:FF:000001">
    <property type="entry name" value="Glutamine--tRNA ligase cytoplasmic"/>
    <property type="match status" value="1"/>
</dbReference>
<reference evidence="17 18" key="1">
    <citation type="journal article" date="2023" name="Nat. Commun.">
        <title>Origin of minicircular mitochondrial genomes in red algae.</title>
        <authorList>
            <person name="Lee Y."/>
            <person name="Cho C.H."/>
            <person name="Lee Y.M."/>
            <person name="Park S.I."/>
            <person name="Yang J.H."/>
            <person name="West J.A."/>
            <person name="Bhattacharya D."/>
            <person name="Yoon H.S."/>
        </authorList>
    </citation>
    <scope>NUCLEOTIDE SEQUENCE [LARGE SCALE GENOMIC DNA]</scope>
    <source>
        <strain evidence="17 18">CCMP1338</strain>
        <tissue evidence="17">Whole cell</tissue>
    </source>
</reference>
<dbReference type="InterPro" id="IPR042558">
    <property type="entry name" value="Gln-tRNA-synth_Ib_RNA-bd_N_1"/>
</dbReference>
<dbReference type="Pfam" id="PF03950">
    <property type="entry name" value="tRNA-synt_1c_C"/>
    <property type="match status" value="1"/>
</dbReference>